<dbReference type="AlphaFoldDB" id="A0A6M5Z1V6"/>
<organism evidence="2 3">
    <name type="scientific">Frigoriglobus tundricola</name>
    <dbReference type="NCBI Taxonomy" id="2774151"/>
    <lineage>
        <taxon>Bacteria</taxon>
        <taxon>Pseudomonadati</taxon>
        <taxon>Planctomycetota</taxon>
        <taxon>Planctomycetia</taxon>
        <taxon>Gemmatales</taxon>
        <taxon>Gemmataceae</taxon>
        <taxon>Frigoriglobus</taxon>
    </lineage>
</organism>
<evidence type="ECO:0000256" key="1">
    <source>
        <dbReference type="SAM" id="MobiDB-lite"/>
    </source>
</evidence>
<protein>
    <submittedName>
        <fullName evidence="2">Uncharacterized protein</fullName>
    </submittedName>
</protein>
<proteinExistence type="predicted"/>
<dbReference type="InterPro" id="IPR014338">
    <property type="entry name" value="CHP02996_rpt-companion-dom"/>
</dbReference>
<dbReference type="NCBIfam" id="TIGR02996">
    <property type="entry name" value="rpt_mate_G_obs"/>
    <property type="match status" value="1"/>
</dbReference>
<dbReference type="KEGG" id="ftj:FTUN_7669"/>
<evidence type="ECO:0000313" key="2">
    <source>
        <dbReference type="EMBL" id="QJX00046.1"/>
    </source>
</evidence>
<name>A0A6M5Z1V6_9BACT</name>
<gene>
    <name evidence="2" type="ORF">FTUN_7669</name>
</gene>
<reference evidence="3" key="1">
    <citation type="submission" date="2020-05" db="EMBL/GenBank/DDBJ databases">
        <title>Frigoriglobus tundricola gen. nov., sp. nov., a psychrotolerant cellulolytic planctomycete of the family Gemmataceae with two divergent copies of 16S rRNA gene.</title>
        <authorList>
            <person name="Kulichevskaya I.S."/>
            <person name="Ivanova A.A."/>
            <person name="Naumoff D.G."/>
            <person name="Beletsky A.V."/>
            <person name="Rijpstra W.I.C."/>
            <person name="Sinninghe Damste J.S."/>
            <person name="Mardanov A.V."/>
            <person name="Ravin N.V."/>
            <person name="Dedysh S.N."/>
        </authorList>
    </citation>
    <scope>NUCLEOTIDE SEQUENCE [LARGE SCALE GENOMIC DNA]</scope>
    <source>
        <strain evidence="3">PL17</strain>
    </source>
</reference>
<feature type="region of interest" description="Disordered" evidence="1">
    <location>
        <begin position="35"/>
        <end position="56"/>
    </location>
</feature>
<accession>A0A6M5Z1V6</accession>
<dbReference type="RefSeq" id="WP_171474885.1">
    <property type="nucleotide sequence ID" value="NZ_CP053452.2"/>
</dbReference>
<dbReference type="Proteomes" id="UP000503447">
    <property type="component" value="Chromosome"/>
</dbReference>
<keyword evidence="3" id="KW-1185">Reference proteome</keyword>
<evidence type="ECO:0000313" key="3">
    <source>
        <dbReference type="Proteomes" id="UP000503447"/>
    </source>
</evidence>
<dbReference type="EMBL" id="CP053452">
    <property type="protein sequence ID" value="QJX00046.1"/>
    <property type="molecule type" value="Genomic_DNA"/>
</dbReference>
<sequence>MDERTALLANVLNAPADDTPRLVLADWIEEHDEEAFSPCAPVPGRHRPDPHATGGL</sequence>